<accession>A0A5C4X4U3</accession>
<evidence type="ECO:0000313" key="3">
    <source>
        <dbReference type="Proteomes" id="UP000314223"/>
    </source>
</evidence>
<dbReference type="Proteomes" id="UP000314223">
    <property type="component" value="Unassembled WGS sequence"/>
</dbReference>
<dbReference type="RefSeq" id="WP_139467579.1">
    <property type="nucleotide sequence ID" value="NZ_JBHYOX010000015.1"/>
</dbReference>
<dbReference type="InterPro" id="IPR023393">
    <property type="entry name" value="START-like_dom_sf"/>
</dbReference>
<dbReference type="Gene3D" id="3.30.530.20">
    <property type="match status" value="1"/>
</dbReference>
<name>A0A5C4X4U3_9MICO</name>
<comment type="caution">
    <text evidence="2">The sequence shown here is derived from an EMBL/GenBank/DDBJ whole genome shotgun (WGS) entry which is preliminary data.</text>
</comment>
<dbReference type="SUPFAM" id="SSF55961">
    <property type="entry name" value="Bet v1-like"/>
    <property type="match status" value="1"/>
</dbReference>
<dbReference type="CDD" id="cd07812">
    <property type="entry name" value="SRPBCC"/>
    <property type="match status" value="1"/>
</dbReference>
<dbReference type="AlphaFoldDB" id="A0A5C4X4U3"/>
<evidence type="ECO:0000313" key="2">
    <source>
        <dbReference type="EMBL" id="TNM56775.1"/>
    </source>
</evidence>
<dbReference type="Pfam" id="PF10604">
    <property type="entry name" value="Polyketide_cyc2"/>
    <property type="match status" value="1"/>
</dbReference>
<feature type="compositionally biased region" description="Polar residues" evidence="1">
    <location>
        <begin position="35"/>
        <end position="48"/>
    </location>
</feature>
<dbReference type="EMBL" id="VDMQ01000002">
    <property type="protein sequence ID" value="TNM56775.1"/>
    <property type="molecule type" value="Genomic_DNA"/>
</dbReference>
<reference evidence="2 3" key="1">
    <citation type="submission" date="2019-06" db="EMBL/GenBank/DDBJ databases">
        <authorList>
            <person name="Mardanova A.M."/>
            <person name="Pudova D.S."/>
            <person name="Shagimardanova E.I."/>
            <person name="Gogoleva N.E."/>
            <person name="Lutfullin M.T."/>
            <person name="Hadieva G.F."/>
            <person name="Sharipova M.R."/>
        </authorList>
    </citation>
    <scope>NUCLEOTIDE SEQUENCE [LARGE SCALE GENOMIC DNA]</scope>
    <source>
        <strain evidence="2 3">MG-1</strain>
    </source>
</reference>
<gene>
    <name evidence="2" type="ORF">FHQ09_04110</name>
</gene>
<protein>
    <submittedName>
        <fullName evidence="2">SRPBCC family protein</fullName>
    </submittedName>
</protein>
<organism evidence="2 3">
    <name type="scientific">Brevibacterium sediminis</name>
    <dbReference type="NCBI Taxonomy" id="1857024"/>
    <lineage>
        <taxon>Bacteria</taxon>
        <taxon>Bacillati</taxon>
        <taxon>Actinomycetota</taxon>
        <taxon>Actinomycetes</taxon>
        <taxon>Micrococcales</taxon>
        <taxon>Brevibacteriaceae</taxon>
        <taxon>Brevibacterium</taxon>
    </lineage>
</organism>
<sequence>MTRTMQVSDSMVIKADAAALWAQIADPTQMARWSPENTGASTRTTAGPLQTGDVFEGTNRRGPATWVTECVVTESVPGKRFAFTVRRIGPRTPSIEGANASWAYEFEDLGGATRVTESWTDDRRGWPDWLAWVFDHIVTRGRSFADFQRLNIRRTLTTMKDDFEREG</sequence>
<dbReference type="InterPro" id="IPR019587">
    <property type="entry name" value="Polyketide_cyclase/dehydratase"/>
</dbReference>
<proteinExistence type="predicted"/>
<evidence type="ECO:0000256" key="1">
    <source>
        <dbReference type="SAM" id="MobiDB-lite"/>
    </source>
</evidence>
<feature type="region of interest" description="Disordered" evidence="1">
    <location>
        <begin position="32"/>
        <end position="60"/>
    </location>
</feature>